<comment type="caution">
    <text evidence="1">The sequence shown here is derived from an EMBL/GenBank/DDBJ whole genome shotgun (WGS) entry which is preliminary data.</text>
</comment>
<organism evidence="1 2">
    <name type="scientific">Paraburkholderia antibiotica</name>
    <dbReference type="NCBI Taxonomy" id="2728839"/>
    <lineage>
        <taxon>Bacteria</taxon>
        <taxon>Pseudomonadati</taxon>
        <taxon>Pseudomonadota</taxon>
        <taxon>Betaproteobacteria</taxon>
        <taxon>Burkholderiales</taxon>
        <taxon>Burkholderiaceae</taxon>
        <taxon>Paraburkholderia</taxon>
    </lineage>
</organism>
<protein>
    <submittedName>
        <fullName evidence="1">Uncharacterized protein</fullName>
    </submittedName>
</protein>
<keyword evidence="2" id="KW-1185">Reference proteome</keyword>
<dbReference type="Proteomes" id="UP000583127">
    <property type="component" value="Unassembled WGS sequence"/>
</dbReference>
<name>A0A7Y0A0Z8_9BURK</name>
<dbReference type="AlphaFoldDB" id="A0A7Y0A0Z8"/>
<reference evidence="1 2" key="1">
    <citation type="submission" date="2020-04" db="EMBL/GenBank/DDBJ databases">
        <title>Paraburkholderia sp. G-4-1-8 isolated from soil.</title>
        <authorList>
            <person name="Dahal R.H."/>
        </authorList>
    </citation>
    <scope>NUCLEOTIDE SEQUENCE [LARGE SCALE GENOMIC DNA]</scope>
    <source>
        <strain evidence="1 2">G-4-1-8</strain>
    </source>
</reference>
<accession>A0A7Y0A0Z8</accession>
<sequence length="194" mass="21073">MEPIFRSTDGALRYAFSFSTEQYGRSAMAGMFAPPGTGRGLSGMDGAGQAGMVRAELERLTPAQRAVLVVRYAPELLPCSCRRRCCSGQYVNDEFGRALKALAEVYTAPLFAGHLSNVRLRAVLIRAAILREKPDYTALGKQFGVDRNTVAKHAGMIERALVGTPREIGEFDRAYSRIEESLGEAGLIGEMHAA</sequence>
<evidence type="ECO:0000313" key="2">
    <source>
        <dbReference type="Proteomes" id="UP000583127"/>
    </source>
</evidence>
<evidence type="ECO:0000313" key="1">
    <source>
        <dbReference type="EMBL" id="NML34530.1"/>
    </source>
</evidence>
<proteinExistence type="predicted"/>
<dbReference type="RefSeq" id="WP_169500714.1">
    <property type="nucleotide sequence ID" value="NZ_JABBFZ010000022.1"/>
</dbReference>
<dbReference type="EMBL" id="JABBFZ010000022">
    <property type="protein sequence ID" value="NML34530.1"/>
    <property type="molecule type" value="Genomic_DNA"/>
</dbReference>
<gene>
    <name evidence="1" type="ORF">HHL14_27320</name>
</gene>